<name>A0ABN9QEB7_9DINO</name>
<dbReference type="Proteomes" id="UP001189429">
    <property type="component" value="Unassembled WGS sequence"/>
</dbReference>
<feature type="compositionally biased region" description="Basic and acidic residues" evidence="1">
    <location>
        <begin position="199"/>
        <end position="211"/>
    </location>
</feature>
<gene>
    <name evidence="2" type="ORF">PCOR1329_LOCUS10364</name>
</gene>
<proteinExistence type="predicted"/>
<feature type="non-terminal residue" evidence="2">
    <location>
        <position position="1"/>
    </location>
</feature>
<feature type="region of interest" description="Disordered" evidence="1">
    <location>
        <begin position="185"/>
        <end position="304"/>
    </location>
</feature>
<reference evidence="2" key="1">
    <citation type="submission" date="2023-10" db="EMBL/GenBank/DDBJ databases">
        <authorList>
            <person name="Chen Y."/>
            <person name="Shah S."/>
            <person name="Dougan E. K."/>
            <person name="Thang M."/>
            <person name="Chan C."/>
        </authorList>
    </citation>
    <scope>NUCLEOTIDE SEQUENCE [LARGE SCALE GENOMIC DNA]</scope>
</reference>
<evidence type="ECO:0000313" key="3">
    <source>
        <dbReference type="Proteomes" id="UP001189429"/>
    </source>
</evidence>
<sequence length="446" mass="46011">RPVLLLPGAGGACTLLAPPGAAGEGAGGGGGAALLEGVPAGSVGAALLLAPLPLPGTSSAVLFGALREVARALCPGGKMVLACRGAADDRQLRAVLGLPVLGFSVAVRCPDAGAGLWTYVCTRRGAAEPCGEEAAPAPGAVRAALGPGAAPGEREVSVWTRNPDEAAFEYAEMFKDRPLLRAPGRPRGLLGAAGCPGPRDGRGGRGHEPRPLRHLPAASGPAGARRDLPRLRAGPRVVQDLGGGRSDRRPEPARRGRARGGPRRRPAASRLTGGGRHRAVRGQRPRGARLSDGSRGLRRRHGTIPLLLGSSANSALARHRPEARWAEGEVPDCVELDVACCRLSEALRAVLPAGSFGDALGLFLKVDVEGAELDVLRGLQDQDHWQRVCGLAAEVQGPERLAEARQLCAAEGGFREEELLTRGQPHGFGAPGAPPLAMLYASRRSS</sequence>
<evidence type="ECO:0000256" key="1">
    <source>
        <dbReference type="SAM" id="MobiDB-lite"/>
    </source>
</evidence>
<dbReference type="EMBL" id="CAUYUJ010002936">
    <property type="protein sequence ID" value="CAK0803050.1"/>
    <property type="molecule type" value="Genomic_DNA"/>
</dbReference>
<protein>
    <recommendedName>
        <fullName evidence="4">Methyltransferase FkbM domain-containing protein</fullName>
    </recommendedName>
</protein>
<feature type="compositionally biased region" description="Basic and acidic residues" evidence="1">
    <location>
        <begin position="245"/>
        <end position="254"/>
    </location>
</feature>
<organism evidence="2 3">
    <name type="scientific">Prorocentrum cordatum</name>
    <dbReference type="NCBI Taxonomy" id="2364126"/>
    <lineage>
        <taxon>Eukaryota</taxon>
        <taxon>Sar</taxon>
        <taxon>Alveolata</taxon>
        <taxon>Dinophyceae</taxon>
        <taxon>Prorocentrales</taxon>
        <taxon>Prorocentraceae</taxon>
        <taxon>Prorocentrum</taxon>
    </lineage>
</organism>
<feature type="compositionally biased region" description="Basic residues" evidence="1">
    <location>
        <begin position="275"/>
        <end position="287"/>
    </location>
</feature>
<evidence type="ECO:0000313" key="2">
    <source>
        <dbReference type="EMBL" id="CAK0803050.1"/>
    </source>
</evidence>
<comment type="caution">
    <text evidence="2">The sequence shown here is derived from an EMBL/GenBank/DDBJ whole genome shotgun (WGS) entry which is preliminary data.</text>
</comment>
<feature type="compositionally biased region" description="Low complexity" evidence="1">
    <location>
        <begin position="185"/>
        <end position="198"/>
    </location>
</feature>
<evidence type="ECO:0008006" key="4">
    <source>
        <dbReference type="Google" id="ProtNLM"/>
    </source>
</evidence>
<keyword evidence="3" id="KW-1185">Reference proteome</keyword>
<accession>A0ABN9QEB7</accession>
<feature type="compositionally biased region" description="Basic residues" evidence="1">
    <location>
        <begin position="255"/>
        <end position="267"/>
    </location>
</feature>